<protein>
    <submittedName>
        <fullName evidence="2">Uncharacterized protein</fullName>
    </submittedName>
</protein>
<dbReference type="Proteomes" id="UP001162060">
    <property type="component" value="Unassembled WGS sequence"/>
</dbReference>
<proteinExistence type="predicted"/>
<evidence type="ECO:0000313" key="3">
    <source>
        <dbReference type="Proteomes" id="UP001162060"/>
    </source>
</evidence>
<feature type="region of interest" description="Disordered" evidence="1">
    <location>
        <begin position="120"/>
        <end position="150"/>
    </location>
</feature>
<dbReference type="AlphaFoldDB" id="A0AAV1UQQ9"/>
<organism evidence="2 3">
    <name type="scientific">Peronospora matthiolae</name>
    <dbReference type="NCBI Taxonomy" id="2874970"/>
    <lineage>
        <taxon>Eukaryota</taxon>
        <taxon>Sar</taxon>
        <taxon>Stramenopiles</taxon>
        <taxon>Oomycota</taxon>
        <taxon>Peronosporomycetes</taxon>
        <taxon>Peronosporales</taxon>
        <taxon>Peronosporaceae</taxon>
        <taxon>Peronospora</taxon>
    </lineage>
</organism>
<evidence type="ECO:0000313" key="2">
    <source>
        <dbReference type="EMBL" id="CAK7936342.1"/>
    </source>
</evidence>
<dbReference type="EMBL" id="CAKLBY020000224">
    <property type="protein sequence ID" value="CAK7936342.1"/>
    <property type="molecule type" value="Genomic_DNA"/>
</dbReference>
<reference evidence="2" key="1">
    <citation type="submission" date="2024-01" db="EMBL/GenBank/DDBJ databases">
        <authorList>
            <person name="Webb A."/>
        </authorList>
    </citation>
    <scope>NUCLEOTIDE SEQUENCE</scope>
    <source>
        <strain evidence="2">Pm1</strain>
    </source>
</reference>
<sequence>MVITTTYSSSELLSSFARHASAVNGGGSPSTMLQPLSLPPSHVSHMTAMMQTPCVMLDTPHPHASHVAHLAMHGPNVMCDSPHKRSPLLCGYPSKKCWSWRVEKRNGELHKFCEYHRQKANTNQRRMEQRRKQGRPASPRSKSIGSMRRSLKVSADSKHEIVIKAEIDAMLVNKFCAHSQAMLDSSSSSGGSPRGIDGFDDGSSAVDDVAMLSWMDAELDVGIGMDAAVEYMMVEPPVIDIEPSDTPVDLFEEDLFFLEHFIDEISHSAV</sequence>
<name>A0AAV1UQQ9_9STRA</name>
<gene>
    <name evidence="2" type="ORF">PM001_LOCUS21492</name>
</gene>
<comment type="caution">
    <text evidence="2">The sequence shown here is derived from an EMBL/GenBank/DDBJ whole genome shotgun (WGS) entry which is preliminary data.</text>
</comment>
<evidence type="ECO:0000256" key="1">
    <source>
        <dbReference type="SAM" id="MobiDB-lite"/>
    </source>
</evidence>
<accession>A0AAV1UQQ9</accession>